<organism evidence="1 2">
    <name type="scientific">Hyalomma asiaticum</name>
    <name type="common">Tick</name>
    <dbReference type="NCBI Taxonomy" id="266040"/>
    <lineage>
        <taxon>Eukaryota</taxon>
        <taxon>Metazoa</taxon>
        <taxon>Ecdysozoa</taxon>
        <taxon>Arthropoda</taxon>
        <taxon>Chelicerata</taxon>
        <taxon>Arachnida</taxon>
        <taxon>Acari</taxon>
        <taxon>Parasitiformes</taxon>
        <taxon>Ixodida</taxon>
        <taxon>Ixodoidea</taxon>
        <taxon>Ixodidae</taxon>
        <taxon>Hyalomminae</taxon>
        <taxon>Hyalomma</taxon>
    </lineage>
</organism>
<keyword evidence="2" id="KW-1185">Reference proteome</keyword>
<comment type="caution">
    <text evidence="1">The sequence shown here is derived from an EMBL/GenBank/DDBJ whole genome shotgun (WGS) entry which is preliminary data.</text>
</comment>
<dbReference type="EMBL" id="CM023482">
    <property type="protein sequence ID" value="KAH6939497.1"/>
    <property type="molecule type" value="Genomic_DNA"/>
</dbReference>
<reference evidence="1" key="1">
    <citation type="submission" date="2020-05" db="EMBL/GenBank/DDBJ databases">
        <title>Large-scale comparative analyses of tick genomes elucidate their genetic diversity and vector capacities.</title>
        <authorList>
            <person name="Jia N."/>
            <person name="Wang J."/>
            <person name="Shi W."/>
            <person name="Du L."/>
            <person name="Sun Y."/>
            <person name="Zhan W."/>
            <person name="Jiang J."/>
            <person name="Wang Q."/>
            <person name="Zhang B."/>
            <person name="Ji P."/>
            <person name="Sakyi L.B."/>
            <person name="Cui X."/>
            <person name="Yuan T."/>
            <person name="Jiang B."/>
            <person name="Yang W."/>
            <person name="Lam T.T.-Y."/>
            <person name="Chang Q."/>
            <person name="Ding S."/>
            <person name="Wang X."/>
            <person name="Zhu J."/>
            <person name="Ruan X."/>
            <person name="Zhao L."/>
            <person name="Wei J."/>
            <person name="Que T."/>
            <person name="Du C."/>
            <person name="Cheng J."/>
            <person name="Dai P."/>
            <person name="Han X."/>
            <person name="Huang E."/>
            <person name="Gao Y."/>
            <person name="Liu J."/>
            <person name="Shao H."/>
            <person name="Ye R."/>
            <person name="Li L."/>
            <person name="Wei W."/>
            <person name="Wang X."/>
            <person name="Wang C."/>
            <person name="Yang T."/>
            <person name="Huo Q."/>
            <person name="Li W."/>
            <person name="Guo W."/>
            <person name="Chen H."/>
            <person name="Zhou L."/>
            <person name="Ni X."/>
            <person name="Tian J."/>
            <person name="Zhou Y."/>
            <person name="Sheng Y."/>
            <person name="Liu T."/>
            <person name="Pan Y."/>
            <person name="Xia L."/>
            <person name="Li J."/>
            <person name="Zhao F."/>
            <person name="Cao W."/>
        </authorList>
    </citation>
    <scope>NUCLEOTIDE SEQUENCE</scope>
    <source>
        <strain evidence="1">Hyas-2018</strain>
    </source>
</reference>
<evidence type="ECO:0000313" key="1">
    <source>
        <dbReference type="EMBL" id="KAH6939497.1"/>
    </source>
</evidence>
<proteinExistence type="predicted"/>
<gene>
    <name evidence="1" type="ORF">HPB50_018582</name>
</gene>
<protein>
    <submittedName>
        <fullName evidence="1">Uncharacterized protein</fullName>
    </submittedName>
</protein>
<dbReference type="Proteomes" id="UP000821845">
    <property type="component" value="Chromosome 2"/>
</dbReference>
<accession>A0ACB7SWA5</accession>
<evidence type="ECO:0000313" key="2">
    <source>
        <dbReference type="Proteomes" id="UP000821845"/>
    </source>
</evidence>
<name>A0ACB7SWA5_HYAAI</name>
<sequence length="166" mass="17942">MSVPGKQFARVVILGLLLGHEQYRVYAAEARCHKDAAPLDLRILEALEKLVDALGSRLPVMYVDAASGLYFAGVSQGVLQHNFWTDPPLPAGVEPAENASGSAPHHDVNALTSDACITQVFSSSLCRDVNTTCWETMTGGRHNGYGLTHQVLFLTIALKVGNLRQN</sequence>